<dbReference type="EMBL" id="FWDM01000028">
    <property type="protein sequence ID" value="SLM14483.1"/>
    <property type="molecule type" value="Genomic_DNA"/>
</dbReference>
<dbReference type="InterPro" id="IPR001890">
    <property type="entry name" value="RNA-binding_CRM"/>
</dbReference>
<dbReference type="InterPro" id="IPR051925">
    <property type="entry name" value="RNA-binding_domain"/>
</dbReference>
<proteinExistence type="predicted"/>
<dbReference type="Gene3D" id="3.30.110.60">
    <property type="entry name" value="YhbY-like"/>
    <property type="match status" value="1"/>
</dbReference>
<dbReference type="InterPro" id="IPR035920">
    <property type="entry name" value="YhbY-like_sf"/>
</dbReference>
<dbReference type="SMART" id="SM01103">
    <property type="entry name" value="CRS1_YhbY"/>
    <property type="match status" value="1"/>
</dbReference>
<dbReference type="AlphaFoldDB" id="A0A3P3XK59"/>
<sequence length="97" mass="10892">MLTSKQRSMLTALASKDCVMQALGKNGLTAQFVATIDGLLAHHELVKIKFLDFKDEKRGIAEELAARTKSELVRVIGHNAIFYRQNPDPEKRRINLA</sequence>
<dbReference type="GO" id="GO:0003723">
    <property type="term" value="F:RNA binding"/>
    <property type="evidence" value="ECO:0007669"/>
    <property type="project" value="UniProtKB-UniRule"/>
</dbReference>
<evidence type="ECO:0000256" key="1">
    <source>
        <dbReference type="ARBA" id="ARBA00022884"/>
    </source>
</evidence>
<evidence type="ECO:0000313" key="4">
    <source>
        <dbReference type="EMBL" id="SLM14483.1"/>
    </source>
</evidence>
<accession>A0A3P3XK59</accession>
<feature type="domain" description="CRM" evidence="3">
    <location>
        <begin position="1"/>
        <end position="95"/>
    </location>
</feature>
<evidence type="ECO:0000256" key="2">
    <source>
        <dbReference type="PROSITE-ProRule" id="PRU00626"/>
    </source>
</evidence>
<dbReference type="PANTHER" id="PTHR40065">
    <property type="entry name" value="RNA-BINDING PROTEIN YHBY"/>
    <property type="match status" value="1"/>
</dbReference>
<dbReference type="PROSITE" id="PS51295">
    <property type="entry name" value="CRM"/>
    <property type="match status" value="1"/>
</dbReference>
<name>A0A3P3XK59_9SPIR</name>
<evidence type="ECO:0000259" key="3">
    <source>
        <dbReference type="PROSITE" id="PS51295"/>
    </source>
</evidence>
<dbReference type="SUPFAM" id="SSF75471">
    <property type="entry name" value="YhbY-like"/>
    <property type="match status" value="1"/>
</dbReference>
<gene>
    <name evidence="4" type="ORF">SPIROBIBN47_340014</name>
</gene>
<reference evidence="4" key="1">
    <citation type="submission" date="2017-02" db="EMBL/GenBank/DDBJ databases">
        <authorList>
            <person name="Regsiter A."/>
            <person name="William W."/>
        </authorList>
    </citation>
    <scope>NUCLEOTIDE SEQUENCE</scope>
    <source>
        <strain evidence="4">Bib</strain>
    </source>
</reference>
<organism evidence="4">
    <name type="scientific">uncultured spirochete</name>
    <dbReference type="NCBI Taxonomy" id="156406"/>
    <lineage>
        <taxon>Bacteria</taxon>
        <taxon>Pseudomonadati</taxon>
        <taxon>Spirochaetota</taxon>
        <taxon>Spirochaetia</taxon>
        <taxon>Spirochaetales</taxon>
        <taxon>environmental samples</taxon>
    </lineage>
</organism>
<dbReference type="PANTHER" id="PTHR40065:SF3">
    <property type="entry name" value="RNA-BINDING PROTEIN YHBY"/>
    <property type="match status" value="1"/>
</dbReference>
<keyword evidence="1 2" id="KW-0694">RNA-binding</keyword>
<dbReference type="Pfam" id="PF01985">
    <property type="entry name" value="CRS1_YhbY"/>
    <property type="match status" value="1"/>
</dbReference>
<protein>
    <recommendedName>
        <fullName evidence="3">CRM domain-containing protein</fullName>
    </recommendedName>
</protein>